<feature type="domain" description="PPM-type phosphatase" evidence="3">
    <location>
        <begin position="418"/>
        <end position="732"/>
    </location>
</feature>
<dbReference type="GO" id="GO:0004722">
    <property type="term" value="F:protein serine/threonine phosphatase activity"/>
    <property type="evidence" value="ECO:0007669"/>
    <property type="project" value="InterPro"/>
</dbReference>
<feature type="region of interest" description="Disordered" evidence="1">
    <location>
        <begin position="278"/>
        <end position="301"/>
    </location>
</feature>
<name>A0A813FMW0_POLGL</name>
<evidence type="ECO:0000256" key="1">
    <source>
        <dbReference type="SAM" id="MobiDB-lite"/>
    </source>
</evidence>
<accession>A0A813FMW0</accession>
<keyword evidence="2" id="KW-0812">Transmembrane</keyword>
<dbReference type="Pfam" id="PF00481">
    <property type="entry name" value="PP2C"/>
    <property type="match status" value="2"/>
</dbReference>
<gene>
    <name evidence="4" type="ORF">PGLA1383_LOCUS31201</name>
</gene>
<dbReference type="OrthoDB" id="10264738at2759"/>
<dbReference type="CDD" id="cd00143">
    <property type="entry name" value="PP2Cc"/>
    <property type="match status" value="1"/>
</dbReference>
<dbReference type="PANTHER" id="PTHR47992">
    <property type="entry name" value="PROTEIN PHOSPHATASE"/>
    <property type="match status" value="1"/>
</dbReference>
<dbReference type="InterPro" id="IPR001932">
    <property type="entry name" value="PPM-type_phosphatase-like_dom"/>
</dbReference>
<keyword evidence="2" id="KW-1133">Transmembrane helix</keyword>
<evidence type="ECO:0000256" key="2">
    <source>
        <dbReference type="SAM" id="Phobius"/>
    </source>
</evidence>
<dbReference type="InterPro" id="IPR036457">
    <property type="entry name" value="PPM-type-like_dom_sf"/>
</dbReference>
<feature type="transmembrane region" description="Helical" evidence="2">
    <location>
        <begin position="759"/>
        <end position="777"/>
    </location>
</feature>
<dbReference type="AlphaFoldDB" id="A0A813FMW0"/>
<dbReference type="PROSITE" id="PS51746">
    <property type="entry name" value="PPM_2"/>
    <property type="match status" value="1"/>
</dbReference>
<protein>
    <recommendedName>
        <fullName evidence="3">PPM-type phosphatase domain-containing protein</fullName>
    </recommendedName>
</protein>
<sequence length="808" mass="87239">MSSDLVAADTEFQAWKVVHLLAQGPCGETVLDPVFAELLCVSRWRQQLPLHFEGSRYPTLGRALGPLPAALLPAAPNSRRLRPTRRDELLAALARLDPEGYGAPLGGDDEAFVSLLDLCIGPAITDLLYNDRSIWEDYTRPTLVRSAPSGYGWVHAWAERRRQQRELRGRLGGIRSLDSSGALGLGLRSALEALAERLGSADSFGSKSSSSSSEVTALSALDAKAYGHLVVLFSIPCERGSSLQQILSDFPSLARFCGWLEERLSGIWPDYGSFLSALPPDERPPPPPPTASSAGQLLGETGGRSGDGPGLAWHMPIFGAAFSIAVASLLGLGPQLPGRKLMDALQWVVAGSSSHESGACVEGFWVLRQSLCGYMFSVLALILHTRLEENASCGAMGCALSSPVELIRVQRHGSSDFRCAVAEMQGWRVGHEDAHEMRCEGSSALCFVLDGHGGDGAALYGAPDLVQELSGQFKGPQLPTDERIETSFAIADQHLRTHFAANPEKDSGSTVIGTAAAKQSDGTYSAKLINCGDSRGVLAWGPQHEEASSDKINLEIRRPNHLVALGVDGIGNPEKGAASEQDGGAVQTVSTWPVIVETVDHKPDHPTEKARILAGGGHVTEEDPPRLDGNLAVSRGLGDFEYKQDSAKPVPEQKVSAVPDVYEVSGLQPGMLCILGCDGVWDVMTAGFVSNFVRDWLRREPTADLGDIAADLVRLSLKKHSRDNVTVMILHFVDGSDWSIEPDEMKNYEKLSESADFDALPTFFFCVCFFFVVVFVFCCCCRYCCCCRCDYCCCLFFRSRESSLLAIA</sequence>
<comment type="caution">
    <text evidence="4">The sequence shown here is derived from an EMBL/GenBank/DDBJ whole genome shotgun (WGS) entry which is preliminary data.</text>
</comment>
<organism evidence="4 5">
    <name type="scientific">Polarella glacialis</name>
    <name type="common">Dinoflagellate</name>
    <dbReference type="NCBI Taxonomy" id="89957"/>
    <lineage>
        <taxon>Eukaryota</taxon>
        <taxon>Sar</taxon>
        <taxon>Alveolata</taxon>
        <taxon>Dinophyceae</taxon>
        <taxon>Suessiales</taxon>
        <taxon>Suessiaceae</taxon>
        <taxon>Polarella</taxon>
    </lineage>
</organism>
<dbReference type="Proteomes" id="UP000654075">
    <property type="component" value="Unassembled WGS sequence"/>
</dbReference>
<dbReference type="SUPFAM" id="SSF81606">
    <property type="entry name" value="PP2C-like"/>
    <property type="match status" value="1"/>
</dbReference>
<reference evidence="4" key="1">
    <citation type="submission" date="2021-02" db="EMBL/GenBank/DDBJ databases">
        <authorList>
            <person name="Dougan E. K."/>
            <person name="Rhodes N."/>
            <person name="Thang M."/>
            <person name="Chan C."/>
        </authorList>
    </citation>
    <scope>NUCLEOTIDE SEQUENCE</scope>
</reference>
<evidence type="ECO:0000259" key="3">
    <source>
        <dbReference type="PROSITE" id="PS51746"/>
    </source>
</evidence>
<evidence type="ECO:0000313" key="5">
    <source>
        <dbReference type="Proteomes" id="UP000654075"/>
    </source>
</evidence>
<keyword evidence="2" id="KW-0472">Membrane</keyword>
<proteinExistence type="predicted"/>
<dbReference type="SMART" id="SM00332">
    <property type="entry name" value="PP2Cc"/>
    <property type="match status" value="1"/>
</dbReference>
<dbReference type="InterPro" id="IPR015655">
    <property type="entry name" value="PP2C"/>
</dbReference>
<evidence type="ECO:0000313" key="4">
    <source>
        <dbReference type="EMBL" id="CAE8613428.1"/>
    </source>
</evidence>
<keyword evidence="5" id="KW-1185">Reference proteome</keyword>
<dbReference type="Gene3D" id="3.60.40.10">
    <property type="entry name" value="PPM-type phosphatase domain"/>
    <property type="match status" value="1"/>
</dbReference>
<dbReference type="EMBL" id="CAJNNV010025258">
    <property type="protein sequence ID" value="CAE8613428.1"/>
    <property type="molecule type" value="Genomic_DNA"/>
</dbReference>